<name>A0A392RBR2_9FABA</name>
<protein>
    <submittedName>
        <fullName evidence="1">Uncharacterized protein</fullName>
    </submittedName>
</protein>
<proteinExistence type="predicted"/>
<accession>A0A392RBR2</accession>
<organism evidence="1 2">
    <name type="scientific">Trifolium medium</name>
    <dbReference type="NCBI Taxonomy" id="97028"/>
    <lineage>
        <taxon>Eukaryota</taxon>
        <taxon>Viridiplantae</taxon>
        <taxon>Streptophyta</taxon>
        <taxon>Embryophyta</taxon>
        <taxon>Tracheophyta</taxon>
        <taxon>Spermatophyta</taxon>
        <taxon>Magnoliopsida</taxon>
        <taxon>eudicotyledons</taxon>
        <taxon>Gunneridae</taxon>
        <taxon>Pentapetalae</taxon>
        <taxon>rosids</taxon>
        <taxon>fabids</taxon>
        <taxon>Fabales</taxon>
        <taxon>Fabaceae</taxon>
        <taxon>Papilionoideae</taxon>
        <taxon>50 kb inversion clade</taxon>
        <taxon>NPAAA clade</taxon>
        <taxon>Hologalegina</taxon>
        <taxon>IRL clade</taxon>
        <taxon>Trifolieae</taxon>
        <taxon>Trifolium</taxon>
    </lineage>
</organism>
<reference evidence="1 2" key="1">
    <citation type="journal article" date="2018" name="Front. Plant Sci.">
        <title>Red Clover (Trifolium pratense) and Zigzag Clover (T. medium) - A Picture of Genomic Similarities and Differences.</title>
        <authorList>
            <person name="Dluhosova J."/>
            <person name="Istvanek J."/>
            <person name="Nedelnik J."/>
            <person name="Repkova J."/>
        </authorList>
    </citation>
    <scope>NUCLEOTIDE SEQUENCE [LARGE SCALE GENOMIC DNA]</scope>
    <source>
        <strain evidence="2">cv. 10/8</strain>
        <tissue evidence="1">Leaf</tissue>
    </source>
</reference>
<sequence length="73" mass="8473">MSDTRTHLIQGESVLHRSLQYLLSTDTILTNLNHQAVKDIEEIKASYDKILADCKEESTRQQLLHIQEEHTKL</sequence>
<feature type="non-terminal residue" evidence="1">
    <location>
        <position position="73"/>
    </location>
</feature>
<evidence type="ECO:0000313" key="1">
    <source>
        <dbReference type="EMBL" id="MCI34088.1"/>
    </source>
</evidence>
<keyword evidence="2" id="KW-1185">Reference proteome</keyword>
<dbReference type="AlphaFoldDB" id="A0A392RBR2"/>
<dbReference type="EMBL" id="LXQA010210361">
    <property type="protein sequence ID" value="MCI34088.1"/>
    <property type="molecule type" value="Genomic_DNA"/>
</dbReference>
<dbReference type="Proteomes" id="UP000265520">
    <property type="component" value="Unassembled WGS sequence"/>
</dbReference>
<evidence type="ECO:0000313" key="2">
    <source>
        <dbReference type="Proteomes" id="UP000265520"/>
    </source>
</evidence>
<comment type="caution">
    <text evidence="1">The sequence shown here is derived from an EMBL/GenBank/DDBJ whole genome shotgun (WGS) entry which is preliminary data.</text>
</comment>